<proteinExistence type="predicted"/>
<feature type="domain" description="Protein-tyrosine phosphatase receptor IA-2 ectodomain" evidence="10">
    <location>
        <begin position="677"/>
        <end position="723"/>
    </location>
</feature>
<evidence type="ECO:0000313" key="11">
    <source>
        <dbReference type="EMBL" id="CAD7428905.1"/>
    </source>
</evidence>
<evidence type="ECO:0000256" key="2">
    <source>
        <dbReference type="ARBA" id="ARBA00022692"/>
    </source>
</evidence>
<keyword evidence="3 9" id="KW-0732">Signal</keyword>
<comment type="subcellular location">
    <subcellularLocation>
        <location evidence="1">Membrane</location>
        <topology evidence="1">Single-pass membrane protein</topology>
    </subcellularLocation>
</comment>
<keyword evidence="7" id="KW-0325">Glycoprotein</keyword>
<dbReference type="GO" id="GO:0051046">
    <property type="term" value="P:regulation of secretion"/>
    <property type="evidence" value="ECO:0007669"/>
    <property type="project" value="TreeGrafter"/>
</dbReference>
<evidence type="ECO:0000256" key="5">
    <source>
        <dbReference type="ARBA" id="ARBA00023136"/>
    </source>
</evidence>
<feature type="chain" id="PRO_5030910948" description="Protein-tyrosine phosphatase receptor IA-2 ectodomain domain-containing protein" evidence="9">
    <location>
        <begin position="28"/>
        <end position="886"/>
    </location>
</feature>
<accession>A0A7R9HNP7</accession>
<dbReference type="PANTHER" id="PTHR46106">
    <property type="entry name" value="IA-2 PROTEIN TYROSINE PHOSPHATASE, ISOFORM C"/>
    <property type="match status" value="1"/>
</dbReference>
<feature type="signal peptide" evidence="9">
    <location>
        <begin position="1"/>
        <end position="27"/>
    </location>
</feature>
<reference evidence="11" key="1">
    <citation type="submission" date="2020-11" db="EMBL/GenBank/DDBJ databases">
        <authorList>
            <person name="Tran Van P."/>
        </authorList>
    </citation>
    <scope>NUCLEOTIDE SEQUENCE</scope>
</reference>
<feature type="region of interest" description="Disordered" evidence="8">
    <location>
        <begin position="283"/>
        <end position="366"/>
    </location>
</feature>
<evidence type="ECO:0000256" key="7">
    <source>
        <dbReference type="ARBA" id="ARBA00023180"/>
    </source>
</evidence>
<protein>
    <recommendedName>
        <fullName evidence="10">Protein-tyrosine phosphatase receptor IA-2 ectodomain domain-containing protein</fullName>
    </recommendedName>
</protein>
<feature type="compositionally biased region" description="Polar residues" evidence="8">
    <location>
        <begin position="558"/>
        <end position="569"/>
    </location>
</feature>
<dbReference type="PANTHER" id="PTHR46106:SF4">
    <property type="entry name" value="IA-2 PROTEIN TYROSINE PHOSPHATASE, ISOFORM C"/>
    <property type="match status" value="1"/>
</dbReference>
<evidence type="ECO:0000256" key="9">
    <source>
        <dbReference type="SAM" id="SignalP"/>
    </source>
</evidence>
<dbReference type="EMBL" id="OB793896">
    <property type="protein sequence ID" value="CAD7428905.1"/>
    <property type="molecule type" value="Genomic_DNA"/>
</dbReference>
<sequence>MMNEKRGANVGVLIAIFNLWLNLGCLAENNIGCLFNQSVCEEEGEQCYNDNAFGRCLRKFEEPNSEDLYRHDLDSKALRSLEREMQLLFALGYRWSHIYTQCVLQAMLESFRYQTEYGDSVCDTLIDQDLEVALKVIEEDGQEVDPDSVAYVKFTPSAANPHAEFADEVYFPPLVDDEIDPNLVVGLRVRDVDKGAEDYQFPESLITKKSYTEQYQRNIPMDAESLLLGRLLGAPQVFNTYYNTPDEFRAGIETRDVDGEDQYEQAEDTEQKVTLNHHLNFLKEPRMGDGDDHQTPPQSSRHHGTPVGSRTGDGNDRITSQSGPHYNTPDGFRAGQETREEGRGDNERVDLTFSQDYNTPDRFRQGQESRDDVVFLDQDLREELLRFAGDDDNEIPGNLREFPVKERFTEGFQDQGSSRIKVPARHLSPEVQQLASMFHDSKNTYQHQPSKGTGYTEGGLVFLPEHRNSATEPGSMSSRAEQVVLQDVLDDGLDELLGEYDAVDAGFKRRERLDVKKPGPQFSTNNYAFHHDGEEKEDAATDKNGRRAQLNMPRPTSRRNSGNEETVSNGHGDDDTKDNQQGNLDDFFCHEKQTPPALSKNSDLCFGNKFDLVDCLESLLPEEYLILTTDVDMIIIDGAAAANLDATPHESPEKKEVVFSAGVPTSTALRYDVVDTTYAYVAFKTSIYEWEKGSTIVKKVAELLKLPFKTFKNIRRIGDVCKVHLNKDPQELEQKKLWDVNTPGTHSFYAPYRLPLKLARKESPNCNISKKYLKYLRSSSEIIGGMAVIMSAVFRHNLLEISRVDIKEELQTQTGVEVTSAGIGDKEGTPEHVVLKCVHTQEVKRPIQLGKQGRLVGHILRDPVRRKLLDAIASEVSNKTDNTKRS</sequence>
<evidence type="ECO:0000259" key="10">
    <source>
        <dbReference type="Pfam" id="PF11548"/>
    </source>
</evidence>
<feature type="compositionally biased region" description="Basic and acidic residues" evidence="8">
    <location>
        <begin position="336"/>
        <end position="350"/>
    </location>
</feature>
<dbReference type="Pfam" id="PF11548">
    <property type="entry name" value="Receptor_IA-2"/>
    <property type="match status" value="1"/>
</dbReference>
<keyword evidence="6" id="KW-0675">Receptor</keyword>
<evidence type="ECO:0000256" key="3">
    <source>
        <dbReference type="ARBA" id="ARBA00022729"/>
    </source>
</evidence>
<evidence type="ECO:0000256" key="6">
    <source>
        <dbReference type="ARBA" id="ARBA00023170"/>
    </source>
</evidence>
<dbReference type="GO" id="GO:0045202">
    <property type="term" value="C:synapse"/>
    <property type="evidence" value="ECO:0007669"/>
    <property type="project" value="TreeGrafter"/>
</dbReference>
<dbReference type="GO" id="GO:0030141">
    <property type="term" value="C:secretory granule"/>
    <property type="evidence" value="ECO:0007669"/>
    <property type="project" value="InterPro"/>
</dbReference>
<feature type="compositionally biased region" description="Basic and acidic residues" evidence="8">
    <location>
        <begin position="529"/>
        <end position="545"/>
    </location>
</feature>
<organism evidence="11">
    <name type="scientific">Timema monikensis</name>
    <dbReference type="NCBI Taxonomy" id="170555"/>
    <lineage>
        <taxon>Eukaryota</taxon>
        <taxon>Metazoa</taxon>
        <taxon>Ecdysozoa</taxon>
        <taxon>Arthropoda</taxon>
        <taxon>Hexapoda</taxon>
        <taxon>Insecta</taxon>
        <taxon>Pterygota</taxon>
        <taxon>Neoptera</taxon>
        <taxon>Polyneoptera</taxon>
        <taxon>Phasmatodea</taxon>
        <taxon>Timematodea</taxon>
        <taxon>Timematoidea</taxon>
        <taxon>Timematidae</taxon>
        <taxon>Timema</taxon>
    </lineage>
</organism>
<gene>
    <name evidence="11" type="ORF">TMSB3V08_LOCUS5695</name>
</gene>
<dbReference type="InterPro" id="IPR021613">
    <property type="entry name" value="Receptor_IA-2_dom"/>
</dbReference>
<feature type="region of interest" description="Disordered" evidence="8">
    <location>
        <begin position="514"/>
        <end position="585"/>
    </location>
</feature>
<dbReference type="Gene3D" id="3.30.70.2470">
    <property type="entry name" value="Protein-tyrosine phosphatase receptor IA-2 ectodomain"/>
    <property type="match status" value="1"/>
</dbReference>
<evidence type="ECO:0000256" key="1">
    <source>
        <dbReference type="ARBA" id="ARBA00004167"/>
    </source>
</evidence>
<name>A0A7R9HNP7_9NEOP</name>
<evidence type="ECO:0000256" key="8">
    <source>
        <dbReference type="SAM" id="MobiDB-lite"/>
    </source>
</evidence>
<keyword evidence="4" id="KW-1133">Transmembrane helix</keyword>
<keyword evidence="2" id="KW-0812">Transmembrane</keyword>
<keyword evidence="5" id="KW-0472">Membrane</keyword>
<dbReference type="InterPro" id="IPR033522">
    <property type="entry name" value="IA-2/IA-2_beta"/>
</dbReference>
<dbReference type="InterPro" id="IPR038112">
    <property type="entry name" value="Receptor_IA-2_ectodomain_sf"/>
</dbReference>
<dbReference type="AlphaFoldDB" id="A0A7R9HNP7"/>
<feature type="compositionally biased region" description="Basic and acidic residues" evidence="8">
    <location>
        <begin position="283"/>
        <end position="294"/>
    </location>
</feature>
<evidence type="ECO:0000256" key="4">
    <source>
        <dbReference type="ARBA" id="ARBA00022989"/>
    </source>
</evidence>
<dbReference type="GO" id="GO:0016020">
    <property type="term" value="C:membrane"/>
    <property type="evidence" value="ECO:0007669"/>
    <property type="project" value="UniProtKB-SubCell"/>
</dbReference>